<name>A0A918RWX2_9ACTN</name>
<dbReference type="Proteomes" id="UP000623010">
    <property type="component" value="Unassembled WGS sequence"/>
</dbReference>
<gene>
    <name evidence="2" type="ORF">GCM10010389_62810</name>
</gene>
<evidence type="ECO:0000313" key="2">
    <source>
        <dbReference type="EMBL" id="GHA15693.1"/>
    </source>
</evidence>
<feature type="region of interest" description="Disordered" evidence="1">
    <location>
        <begin position="1"/>
        <end position="123"/>
    </location>
</feature>
<protein>
    <submittedName>
        <fullName evidence="2">Uncharacterized protein</fullName>
    </submittedName>
</protein>
<reference evidence="2" key="2">
    <citation type="submission" date="2020-09" db="EMBL/GenBank/DDBJ databases">
        <authorList>
            <person name="Sun Q."/>
            <person name="Ohkuma M."/>
        </authorList>
    </citation>
    <scope>NUCLEOTIDE SEQUENCE</scope>
    <source>
        <strain evidence="2">JCM 5016</strain>
    </source>
</reference>
<dbReference type="AlphaFoldDB" id="A0A918RWX2"/>
<evidence type="ECO:0000256" key="1">
    <source>
        <dbReference type="SAM" id="MobiDB-lite"/>
    </source>
</evidence>
<dbReference type="EMBL" id="BMWH01000041">
    <property type="protein sequence ID" value="GHA15693.1"/>
    <property type="molecule type" value="Genomic_DNA"/>
</dbReference>
<reference evidence="2" key="1">
    <citation type="journal article" date="2014" name="Int. J. Syst. Evol. Microbiol.">
        <title>Complete genome sequence of Corynebacterium casei LMG S-19264T (=DSM 44701T), isolated from a smear-ripened cheese.</title>
        <authorList>
            <consortium name="US DOE Joint Genome Institute (JGI-PGF)"/>
            <person name="Walter F."/>
            <person name="Albersmeier A."/>
            <person name="Kalinowski J."/>
            <person name="Ruckert C."/>
        </authorList>
    </citation>
    <scope>NUCLEOTIDE SEQUENCE</scope>
    <source>
        <strain evidence="2">JCM 5016</strain>
    </source>
</reference>
<organism evidence="2 3">
    <name type="scientific">Streptomyces echinoruber</name>
    <dbReference type="NCBI Taxonomy" id="68898"/>
    <lineage>
        <taxon>Bacteria</taxon>
        <taxon>Bacillati</taxon>
        <taxon>Actinomycetota</taxon>
        <taxon>Actinomycetes</taxon>
        <taxon>Kitasatosporales</taxon>
        <taxon>Streptomycetaceae</taxon>
        <taxon>Streptomyces</taxon>
    </lineage>
</organism>
<proteinExistence type="predicted"/>
<feature type="compositionally biased region" description="Low complexity" evidence="1">
    <location>
        <begin position="90"/>
        <end position="104"/>
    </location>
</feature>
<keyword evidence="3" id="KW-1185">Reference proteome</keyword>
<evidence type="ECO:0000313" key="3">
    <source>
        <dbReference type="Proteomes" id="UP000623010"/>
    </source>
</evidence>
<sequence length="123" mass="12162">MKAAPAHRSADARRSPAAAARGGPGPQNPGLGIPALRAPVPGPRPQDPGPQGLGSGRCSNQSKAAPPSVADRPITLPVNPVATCVDRYRPSSSAGGSTPAGVSTEKARVPGPPARSPGARPES</sequence>
<comment type="caution">
    <text evidence="2">The sequence shown here is derived from an EMBL/GenBank/DDBJ whole genome shotgun (WGS) entry which is preliminary data.</text>
</comment>
<accession>A0A918RWX2</accession>